<dbReference type="Pfam" id="PF13730">
    <property type="entry name" value="HTH_36"/>
    <property type="match status" value="1"/>
</dbReference>
<dbReference type="HOGENOM" id="CLU_072522_2_2_9"/>
<evidence type="ECO:0008006" key="3">
    <source>
        <dbReference type="Google" id="ProtNLM"/>
    </source>
</evidence>
<evidence type="ECO:0000313" key="1">
    <source>
        <dbReference type="EMBL" id="EEI85586.1"/>
    </source>
</evidence>
<dbReference type="Proteomes" id="UP000005984">
    <property type="component" value="Unassembled WGS sequence"/>
</dbReference>
<proteinExistence type="predicted"/>
<accession>C2BHH3</accession>
<gene>
    <name evidence="1" type="ORF">HMPREF0072_1793</name>
</gene>
<reference evidence="1 2" key="1">
    <citation type="submission" date="2008-10" db="EMBL/GenBank/DDBJ databases">
        <authorList>
            <person name="Qin X."/>
            <person name="Bachman B."/>
            <person name="Battles P."/>
            <person name="Bell A."/>
            <person name="Bess C."/>
            <person name="Bickham C."/>
            <person name="Chaboub L."/>
            <person name="Chen D."/>
            <person name="Coyle M."/>
            <person name="Deiros D.R."/>
            <person name="Dinh H."/>
            <person name="Forbes L."/>
            <person name="Fowler G."/>
            <person name="Francisco L."/>
            <person name="Fu Q."/>
            <person name="Gubbala S."/>
            <person name="Hale W."/>
            <person name="Han Y."/>
            <person name="Hemphill L."/>
            <person name="Highlander S.K."/>
            <person name="Hirani K."/>
            <person name="Hogues M."/>
            <person name="Jackson L."/>
            <person name="Jakkamsetti A."/>
            <person name="Javaid M."/>
            <person name="Jiang H."/>
            <person name="Korchina V."/>
            <person name="Kovar C."/>
            <person name="Lara F."/>
            <person name="Lee S."/>
            <person name="Mata R."/>
            <person name="Mathew T."/>
            <person name="Moen C."/>
            <person name="Morales K."/>
            <person name="Munidasa M."/>
            <person name="Nazareth L."/>
            <person name="Ngo R."/>
            <person name="Nguyen L."/>
            <person name="Okwuonu G."/>
            <person name="Ongeri F."/>
            <person name="Patil S."/>
            <person name="Petrosino J."/>
            <person name="Pham C."/>
            <person name="Pham P."/>
            <person name="Pu L.-L."/>
            <person name="Puazo M."/>
            <person name="Raj R."/>
            <person name="Reid J."/>
            <person name="Rouhana J."/>
            <person name="Saada N."/>
            <person name="Shang Y."/>
            <person name="Simmons D."/>
            <person name="Thornton R."/>
            <person name="Warren J."/>
            <person name="Weissenberger G."/>
            <person name="Zhang J."/>
            <person name="Zhang L."/>
            <person name="Zhou C."/>
            <person name="Zhu D."/>
            <person name="Muzny D."/>
            <person name="Worley K."/>
            <person name="Gibbs R."/>
        </authorList>
    </citation>
    <scope>NUCLEOTIDE SEQUENCE [LARGE SCALE GENOMIC DNA]</scope>
    <source>
        <strain evidence="1 2">ATCC 51172</strain>
    </source>
</reference>
<dbReference type="STRING" id="525254.HMPREF0072_1793"/>
<protein>
    <recommendedName>
        <fullName evidence="3">Helix-turn-helix domain-containing protein</fullName>
    </recommendedName>
</protein>
<keyword evidence="2" id="KW-1185">Reference proteome</keyword>
<dbReference type="eggNOG" id="COG3935">
    <property type="taxonomic scope" value="Bacteria"/>
</dbReference>
<evidence type="ECO:0000313" key="2">
    <source>
        <dbReference type="Proteomes" id="UP000005984"/>
    </source>
</evidence>
<dbReference type="AlphaFoldDB" id="C2BHH3"/>
<dbReference type="InterPro" id="IPR036388">
    <property type="entry name" value="WH-like_DNA-bd_sf"/>
</dbReference>
<comment type="caution">
    <text evidence="1">The sequence shown here is derived from an EMBL/GenBank/DDBJ whole genome shotgun (WGS) entry which is preliminary data.</text>
</comment>
<name>C2BHH3_9FIRM</name>
<dbReference type="Gene3D" id="1.10.10.10">
    <property type="entry name" value="Winged helix-like DNA-binding domain superfamily/Winged helix DNA-binding domain"/>
    <property type="match status" value="1"/>
</dbReference>
<dbReference type="EMBL" id="ABYO01000248">
    <property type="protein sequence ID" value="EEI85586.1"/>
    <property type="molecule type" value="Genomic_DNA"/>
</dbReference>
<sequence>MTATYYTILPAEVRLDKRLLPFERILFSDILSLANKKGYCFATNAYFAKTYGVSTVSISTWISSLVKYGYLRRVYDYKDNTKMIERRKLYIKPDFMAYKTSLSDPHQADFKQGIQGDFKDNNININNIKDNTDYTRKIDGGKSYRGPRVSDQLQAMLDKI</sequence>
<dbReference type="RefSeq" id="WP_004828345.1">
    <property type="nucleotide sequence ID" value="NZ_GG666046.1"/>
</dbReference>
<organism evidence="1 2">
    <name type="scientific">Anaerococcus lactolyticus ATCC 51172</name>
    <dbReference type="NCBI Taxonomy" id="525254"/>
    <lineage>
        <taxon>Bacteria</taxon>
        <taxon>Bacillati</taxon>
        <taxon>Bacillota</taxon>
        <taxon>Tissierellia</taxon>
        <taxon>Tissierellales</taxon>
        <taxon>Peptoniphilaceae</taxon>
        <taxon>Anaerococcus</taxon>
    </lineage>
</organism>